<accession>A0ABP6SJJ8</accession>
<organism evidence="3 4">
    <name type="scientific">Streptomyces sannanensis</name>
    <dbReference type="NCBI Taxonomy" id="285536"/>
    <lineage>
        <taxon>Bacteria</taxon>
        <taxon>Bacillati</taxon>
        <taxon>Actinomycetota</taxon>
        <taxon>Actinomycetes</taxon>
        <taxon>Kitasatosporales</taxon>
        <taxon>Streptomycetaceae</taxon>
        <taxon>Streptomyces</taxon>
    </lineage>
</organism>
<dbReference type="InterPro" id="IPR042001">
    <property type="entry name" value="Sortase_F"/>
</dbReference>
<protein>
    <recommendedName>
        <fullName evidence="5">Class F sortase</fullName>
    </recommendedName>
</protein>
<dbReference type="CDD" id="cd05829">
    <property type="entry name" value="Sortase_F"/>
    <property type="match status" value="1"/>
</dbReference>
<dbReference type="SUPFAM" id="SSF63817">
    <property type="entry name" value="Sortase"/>
    <property type="match status" value="1"/>
</dbReference>
<dbReference type="EMBL" id="BAAAYL010000001">
    <property type="protein sequence ID" value="GAA3378081.1"/>
    <property type="molecule type" value="Genomic_DNA"/>
</dbReference>
<comment type="caution">
    <text evidence="3">The sequence shown here is derived from an EMBL/GenBank/DDBJ whole genome shotgun (WGS) entry which is preliminary data.</text>
</comment>
<reference evidence="4" key="1">
    <citation type="journal article" date="2019" name="Int. J. Syst. Evol. Microbiol.">
        <title>The Global Catalogue of Microorganisms (GCM) 10K type strain sequencing project: providing services to taxonomists for standard genome sequencing and annotation.</title>
        <authorList>
            <consortium name="The Broad Institute Genomics Platform"/>
            <consortium name="The Broad Institute Genome Sequencing Center for Infectious Disease"/>
            <person name="Wu L."/>
            <person name="Ma J."/>
        </authorList>
    </citation>
    <scope>NUCLEOTIDE SEQUENCE [LARGE SCALE GENOMIC DNA]</scope>
    <source>
        <strain evidence="4">JCM 9651</strain>
    </source>
</reference>
<dbReference type="InterPro" id="IPR005754">
    <property type="entry name" value="Sortase"/>
</dbReference>
<evidence type="ECO:0000313" key="3">
    <source>
        <dbReference type="EMBL" id="GAA3378081.1"/>
    </source>
</evidence>
<dbReference type="NCBIfam" id="NF033748">
    <property type="entry name" value="class_F_sortase"/>
    <property type="match status" value="1"/>
</dbReference>
<keyword evidence="1" id="KW-0378">Hydrolase</keyword>
<gene>
    <name evidence="3" type="ORF">GCM10020367_56200</name>
</gene>
<dbReference type="InterPro" id="IPR023365">
    <property type="entry name" value="Sortase_dom-sf"/>
</dbReference>
<keyword evidence="4" id="KW-1185">Reference proteome</keyword>
<dbReference type="Proteomes" id="UP001499990">
    <property type="component" value="Unassembled WGS sequence"/>
</dbReference>
<proteinExistence type="predicted"/>
<evidence type="ECO:0000256" key="1">
    <source>
        <dbReference type="ARBA" id="ARBA00022801"/>
    </source>
</evidence>
<dbReference type="Gene3D" id="2.40.260.10">
    <property type="entry name" value="Sortase"/>
    <property type="match status" value="1"/>
</dbReference>
<evidence type="ECO:0000256" key="2">
    <source>
        <dbReference type="SAM" id="MobiDB-lite"/>
    </source>
</evidence>
<feature type="region of interest" description="Disordered" evidence="2">
    <location>
        <begin position="41"/>
        <end position="98"/>
    </location>
</feature>
<name>A0ABP6SJJ8_9ACTN</name>
<dbReference type="Pfam" id="PF04203">
    <property type="entry name" value="Sortase"/>
    <property type="match status" value="1"/>
</dbReference>
<feature type="compositionally biased region" description="Low complexity" evidence="2">
    <location>
        <begin position="42"/>
        <end position="56"/>
    </location>
</feature>
<evidence type="ECO:0008006" key="5">
    <source>
        <dbReference type="Google" id="ProtNLM"/>
    </source>
</evidence>
<evidence type="ECO:0000313" key="4">
    <source>
        <dbReference type="Proteomes" id="UP001499990"/>
    </source>
</evidence>
<sequence>MRRKPWYAGGSRSYRFTRTVCVALSLAAAGVWWTHREETERPAAAVSVPAAPGSSGRSEPATEQPAPVTEQSASATEQPVPATEQPVPAGAQSAELPPSPATGVIIPALEIAAPTVGVGLDASGRLGTPPVDNPNLVGWYRDGPTPGTVGTAVVAGHRDTRSGPAVFLNLAALKQGDVIDVARADGRTAVYTVDSVRTYAKSEFPDMEVYGQTGRAELRLLTCGGSYNRTGGYASNVVVFAHFTAVKES</sequence>
<dbReference type="RefSeq" id="WP_345042695.1">
    <property type="nucleotide sequence ID" value="NZ_BAAAYL010000001.1"/>
</dbReference>